<reference evidence="1 2" key="1">
    <citation type="journal article" date="2023" name="Science">
        <title>Complex scaffold remodeling in plant triterpene biosynthesis.</title>
        <authorList>
            <person name="De La Pena R."/>
            <person name="Hodgson H."/>
            <person name="Liu J.C."/>
            <person name="Stephenson M.J."/>
            <person name="Martin A.C."/>
            <person name="Owen C."/>
            <person name="Harkess A."/>
            <person name="Leebens-Mack J."/>
            <person name="Jimenez L.E."/>
            <person name="Osbourn A."/>
            <person name="Sattely E.S."/>
        </authorList>
    </citation>
    <scope>NUCLEOTIDE SEQUENCE [LARGE SCALE GENOMIC DNA]</scope>
    <source>
        <strain evidence="2">cv. JPN11</strain>
        <tissue evidence="1">Leaf</tissue>
    </source>
</reference>
<comment type="caution">
    <text evidence="1">The sequence shown here is derived from an EMBL/GenBank/DDBJ whole genome shotgun (WGS) entry which is preliminary data.</text>
</comment>
<organism evidence="1 2">
    <name type="scientific">Melia azedarach</name>
    <name type="common">Chinaberry tree</name>
    <dbReference type="NCBI Taxonomy" id="155640"/>
    <lineage>
        <taxon>Eukaryota</taxon>
        <taxon>Viridiplantae</taxon>
        <taxon>Streptophyta</taxon>
        <taxon>Embryophyta</taxon>
        <taxon>Tracheophyta</taxon>
        <taxon>Spermatophyta</taxon>
        <taxon>Magnoliopsida</taxon>
        <taxon>eudicotyledons</taxon>
        <taxon>Gunneridae</taxon>
        <taxon>Pentapetalae</taxon>
        <taxon>rosids</taxon>
        <taxon>malvids</taxon>
        <taxon>Sapindales</taxon>
        <taxon>Meliaceae</taxon>
        <taxon>Melia</taxon>
    </lineage>
</organism>
<evidence type="ECO:0000313" key="1">
    <source>
        <dbReference type="EMBL" id="KAJ4725548.1"/>
    </source>
</evidence>
<proteinExistence type="predicted"/>
<sequence>MLSSSDSSNQSSNNSLSRFLENISSYDGNVMLAAVVSLLLVVLFVLLLHIYAKWFLAQARQRRSRSSMSVSHVLRPARFHHFHSFTFDTSNHNTTISSSSSKGLEASIIASIPLFVYSSNEYKQGLECVICLSAFEDSDVGRSLPKCGHAFHVECIDMWLHSHSNCPICRAPVVCEKNGHTVNLVENDVSNATEASGLELLEIVVEGGESRLERVSDVSNCESRQQDDVGVNDTVSISSSSSSTSSSSSLGSSLKRMLSRNRSDCKVFPSSTAVVNELDV</sequence>
<accession>A0ACC1YQU0</accession>
<keyword evidence="2" id="KW-1185">Reference proteome</keyword>
<evidence type="ECO:0000313" key="2">
    <source>
        <dbReference type="Proteomes" id="UP001164539"/>
    </source>
</evidence>
<dbReference type="Proteomes" id="UP001164539">
    <property type="component" value="Chromosome 2"/>
</dbReference>
<name>A0ACC1YQU0_MELAZ</name>
<gene>
    <name evidence="1" type="ORF">OWV82_004404</name>
</gene>
<protein>
    <submittedName>
        <fullName evidence="1">RING-H2 finger protein</fullName>
    </submittedName>
</protein>
<dbReference type="EMBL" id="CM051395">
    <property type="protein sequence ID" value="KAJ4725548.1"/>
    <property type="molecule type" value="Genomic_DNA"/>
</dbReference>